<evidence type="ECO:0000313" key="2">
    <source>
        <dbReference type="Proteomes" id="UP000606721"/>
    </source>
</evidence>
<dbReference type="EMBL" id="JACJQT010000074">
    <property type="protein sequence ID" value="MBD2280766.1"/>
    <property type="molecule type" value="Genomic_DNA"/>
</dbReference>
<protein>
    <submittedName>
        <fullName evidence="1">Uncharacterized protein</fullName>
    </submittedName>
</protein>
<dbReference type="Proteomes" id="UP000606721">
    <property type="component" value="Unassembled WGS sequence"/>
</dbReference>
<keyword evidence="2" id="KW-1185">Reference proteome</keyword>
<sequence length="71" mass="8263">MSDKTDEDKKIERLIIHKNLIGWLINKLQKEGIECQRTTGDDPDGDILLLNSEDVPRVKEIVRQIQKDYNS</sequence>
<dbReference type="RefSeq" id="WP_053538038.1">
    <property type="nucleotide sequence ID" value="NZ_JACJQT010000074.1"/>
</dbReference>
<name>A0ABR8C281_APHFL</name>
<comment type="caution">
    <text evidence="1">The sequence shown here is derived from an EMBL/GenBank/DDBJ whole genome shotgun (WGS) entry which is preliminary data.</text>
</comment>
<accession>A0ABR8C281</accession>
<proteinExistence type="predicted"/>
<organism evidence="1 2">
    <name type="scientific">Aphanizomenon flos-aquae FACHB-1040</name>
    <dbReference type="NCBI Taxonomy" id="2692887"/>
    <lineage>
        <taxon>Bacteria</taxon>
        <taxon>Bacillati</taxon>
        <taxon>Cyanobacteriota</taxon>
        <taxon>Cyanophyceae</taxon>
        <taxon>Nostocales</taxon>
        <taxon>Aphanizomenonaceae</taxon>
        <taxon>Aphanizomenon</taxon>
    </lineage>
</organism>
<gene>
    <name evidence="1" type="ORF">H6F99_21555</name>
</gene>
<reference evidence="1 2" key="1">
    <citation type="journal article" date="2020" name="ISME J.">
        <title>Comparative genomics reveals insights into cyanobacterial evolution and habitat adaptation.</title>
        <authorList>
            <person name="Chen M.Y."/>
            <person name="Teng W.K."/>
            <person name="Zhao L."/>
            <person name="Hu C.X."/>
            <person name="Zhou Y.K."/>
            <person name="Han B.P."/>
            <person name="Song L.R."/>
            <person name="Shu W.S."/>
        </authorList>
    </citation>
    <scope>NUCLEOTIDE SEQUENCE [LARGE SCALE GENOMIC DNA]</scope>
    <source>
        <strain evidence="1 2">FACHB-1040</strain>
    </source>
</reference>
<evidence type="ECO:0000313" key="1">
    <source>
        <dbReference type="EMBL" id="MBD2280766.1"/>
    </source>
</evidence>